<dbReference type="Proteomes" id="UP000662797">
    <property type="component" value="Segment"/>
</dbReference>
<dbReference type="EMBL" id="MT701594">
    <property type="protein sequence ID" value="QPB09673.1"/>
    <property type="molecule type" value="Genomic_DNA"/>
</dbReference>
<evidence type="ECO:0000313" key="1">
    <source>
        <dbReference type="EMBL" id="QPB09673.1"/>
    </source>
</evidence>
<organism evidence="1 2">
    <name type="scientific">Streptomyces phage Spernnie</name>
    <dbReference type="NCBI Taxonomy" id="2767588"/>
    <lineage>
        <taxon>Viruses</taxon>
        <taxon>Duplodnaviria</taxon>
        <taxon>Heunggongvirae</taxon>
        <taxon>Uroviricota</taxon>
        <taxon>Caudoviricetes</taxon>
        <taxon>Arquatrovirinae</taxon>
        <taxon>Sentinelvirus</taxon>
        <taxon>Sentinelvirus spernnie</taxon>
    </lineage>
</organism>
<evidence type="ECO:0000313" key="2">
    <source>
        <dbReference type="Proteomes" id="UP000662797"/>
    </source>
</evidence>
<protein>
    <submittedName>
        <fullName evidence="1">Uncharacterized protein</fullName>
    </submittedName>
</protein>
<sequence>MIPTNAVRCQVDNGPMIYPAKPGLSYKCETCGGGLKPGQDPEPGPYWGESYGYLALFEIDEDERDTEEEISDLYSALGTFASILGDPMTASGVGGHFTCSEADELVRALMVGDHKHAAMTFLEGHAHGDHDVDDVHGDLLDYEAYVLELAGQPVPELIEGPEPKAAEPKADEFVIVTTEELIALIGL</sequence>
<proteinExistence type="predicted"/>
<reference evidence="1" key="1">
    <citation type="submission" date="2020-07" db="EMBL/GenBank/DDBJ databases">
        <title>Complete genome sequence of Streptomyces phage Spernnie.</title>
        <authorList>
            <person name="Tate N.B."/>
            <person name="Melbern L."/>
            <person name="Clark J.D."/>
            <person name="Hernandez I."/>
            <person name="Liu M."/>
            <person name="Burrowes B.H."/>
        </authorList>
    </citation>
    <scope>NUCLEOTIDE SEQUENCE</scope>
</reference>
<name>A0A873WH61_9CAUD</name>
<accession>A0A873WH61</accession>
<keyword evidence="2" id="KW-1185">Reference proteome</keyword>
<gene>
    <name evidence="1" type="ORF">CPT_Spernnie_069</name>
</gene>